<evidence type="ECO:0000259" key="21">
    <source>
        <dbReference type="PROSITE" id="PS50894"/>
    </source>
</evidence>
<feature type="domain" description="HPt" evidence="21">
    <location>
        <begin position="1447"/>
        <end position="1543"/>
    </location>
</feature>
<dbReference type="SUPFAM" id="SSF55874">
    <property type="entry name" value="ATPase domain of HSP90 chaperone/DNA topoisomerase II/histidine kinase"/>
    <property type="match status" value="1"/>
</dbReference>
<feature type="domain" description="PAS" evidence="19">
    <location>
        <begin position="731"/>
        <end position="773"/>
    </location>
</feature>
<dbReference type="Gene3D" id="3.30.450.350">
    <property type="entry name" value="CHASE domain"/>
    <property type="match status" value="1"/>
</dbReference>
<feature type="transmembrane region" description="Helical" evidence="16">
    <location>
        <begin position="683"/>
        <end position="707"/>
    </location>
</feature>
<dbReference type="Proteomes" id="UP001529180">
    <property type="component" value="Unassembled WGS sequence"/>
</dbReference>
<evidence type="ECO:0000256" key="7">
    <source>
        <dbReference type="ARBA" id="ARBA00022692"/>
    </source>
</evidence>
<dbReference type="PROSITE" id="PS50109">
    <property type="entry name" value="HIS_KIN"/>
    <property type="match status" value="1"/>
</dbReference>
<evidence type="ECO:0000256" key="5">
    <source>
        <dbReference type="ARBA" id="ARBA00022553"/>
    </source>
</evidence>
<evidence type="ECO:0000256" key="4">
    <source>
        <dbReference type="ARBA" id="ARBA00022475"/>
    </source>
</evidence>
<evidence type="ECO:0000259" key="19">
    <source>
        <dbReference type="PROSITE" id="PS50112"/>
    </source>
</evidence>
<dbReference type="InterPro" id="IPR036890">
    <property type="entry name" value="HATPase_C_sf"/>
</dbReference>
<dbReference type="Gene3D" id="3.30.565.10">
    <property type="entry name" value="Histidine kinase-like ATPase, C-terminal domain"/>
    <property type="match status" value="1"/>
</dbReference>
<dbReference type="Pfam" id="PF13426">
    <property type="entry name" value="PAS_9"/>
    <property type="match status" value="1"/>
</dbReference>
<dbReference type="PROSITE" id="PS50839">
    <property type="entry name" value="CHASE"/>
    <property type="match status" value="1"/>
</dbReference>
<dbReference type="InterPro" id="IPR029151">
    <property type="entry name" value="Sensor-like_sf"/>
</dbReference>
<keyword evidence="9" id="KW-0418">Kinase</keyword>
<keyword evidence="4" id="KW-1003">Cell membrane</keyword>
<evidence type="ECO:0000256" key="1">
    <source>
        <dbReference type="ARBA" id="ARBA00000085"/>
    </source>
</evidence>
<reference evidence="22 23" key="1">
    <citation type="submission" date="2023-03" db="EMBL/GenBank/DDBJ databases">
        <title>Strain FZY0004 represents a novel species in the genus Thalassospira isolated from seawater.</title>
        <authorList>
            <person name="Fu Z.-Y."/>
        </authorList>
    </citation>
    <scope>NUCLEOTIDE SEQUENCE [LARGE SCALE GENOMIC DNA]</scope>
    <source>
        <strain evidence="22 23">FZY0004</strain>
    </source>
</reference>
<dbReference type="InterPro" id="IPR048760">
    <property type="entry name" value="VP0354-like_sensor_dom"/>
</dbReference>
<dbReference type="RefSeq" id="WP_114103831.1">
    <property type="nucleotide sequence ID" value="NZ_JARSBO010000001.1"/>
</dbReference>
<dbReference type="Pfam" id="PF00512">
    <property type="entry name" value="HisKA"/>
    <property type="match status" value="1"/>
</dbReference>
<comment type="caution">
    <text evidence="22">The sequence shown here is derived from an EMBL/GenBank/DDBJ whole genome shotgun (WGS) entry which is preliminary data.</text>
</comment>
<evidence type="ECO:0000256" key="6">
    <source>
        <dbReference type="ARBA" id="ARBA00022679"/>
    </source>
</evidence>
<dbReference type="Gene3D" id="3.30.450.20">
    <property type="entry name" value="PAS domain"/>
    <property type="match status" value="2"/>
</dbReference>
<dbReference type="Pfam" id="PF00072">
    <property type="entry name" value="Response_reg"/>
    <property type="match status" value="2"/>
</dbReference>
<dbReference type="CDD" id="cd17546">
    <property type="entry name" value="REC_hyHK_CKI1_RcsC-like"/>
    <property type="match status" value="1"/>
</dbReference>
<evidence type="ECO:0000256" key="13">
    <source>
        <dbReference type="ARBA" id="ARBA00023136"/>
    </source>
</evidence>
<evidence type="ECO:0000256" key="11">
    <source>
        <dbReference type="ARBA" id="ARBA00022989"/>
    </source>
</evidence>
<evidence type="ECO:0000313" key="23">
    <source>
        <dbReference type="Proteomes" id="UP001529180"/>
    </source>
</evidence>
<dbReference type="PROSITE" id="PS50112">
    <property type="entry name" value="PAS"/>
    <property type="match status" value="1"/>
</dbReference>
<dbReference type="PANTHER" id="PTHR45339">
    <property type="entry name" value="HYBRID SIGNAL TRANSDUCTION HISTIDINE KINASE J"/>
    <property type="match status" value="1"/>
</dbReference>
<feature type="domain" description="Response regulatory" evidence="18">
    <location>
        <begin position="1118"/>
        <end position="1241"/>
    </location>
</feature>
<dbReference type="Pfam" id="PF03924">
    <property type="entry name" value="CHASE"/>
    <property type="match status" value="1"/>
</dbReference>
<evidence type="ECO:0000313" key="22">
    <source>
        <dbReference type="EMBL" id="MDG4717873.1"/>
    </source>
</evidence>
<dbReference type="EC" id="2.7.13.3" evidence="3"/>
<dbReference type="SUPFAM" id="SSF55785">
    <property type="entry name" value="PYP-like sensor domain (PAS domain)"/>
    <property type="match status" value="1"/>
</dbReference>
<dbReference type="InterPro" id="IPR042240">
    <property type="entry name" value="CHASE_sf"/>
</dbReference>
<name>A0ABT6G790_9PROT</name>
<dbReference type="InterPro" id="IPR004358">
    <property type="entry name" value="Sig_transdc_His_kin-like_C"/>
</dbReference>
<dbReference type="InterPro" id="IPR035965">
    <property type="entry name" value="PAS-like_dom_sf"/>
</dbReference>
<organism evidence="22 23">
    <name type="scientific">Thalassospira aquimaris</name>
    <dbReference type="NCBI Taxonomy" id="3037796"/>
    <lineage>
        <taxon>Bacteria</taxon>
        <taxon>Pseudomonadati</taxon>
        <taxon>Pseudomonadota</taxon>
        <taxon>Alphaproteobacteria</taxon>
        <taxon>Rhodospirillales</taxon>
        <taxon>Thalassospiraceae</taxon>
        <taxon>Thalassospira</taxon>
    </lineage>
</organism>
<accession>A0ABT6G790</accession>
<keyword evidence="5 15" id="KW-0597">Phosphoprotein</keyword>
<feature type="transmembrane region" description="Helical" evidence="16">
    <location>
        <begin position="325"/>
        <end position="350"/>
    </location>
</feature>
<feature type="domain" description="Histidine kinase" evidence="17">
    <location>
        <begin position="876"/>
        <end position="1101"/>
    </location>
</feature>
<evidence type="ECO:0000256" key="15">
    <source>
        <dbReference type="PROSITE-ProRule" id="PRU00169"/>
    </source>
</evidence>
<keyword evidence="10" id="KW-0067">ATP-binding</keyword>
<dbReference type="SMART" id="SM00388">
    <property type="entry name" value="HisKA"/>
    <property type="match status" value="1"/>
</dbReference>
<dbReference type="SMART" id="SM00091">
    <property type="entry name" value="PAS"/>
    <property type="match status" value="1"/>
</dbReference>
<proteinExistence type="predicted"/>
<dbReference type="PANTHER" id="PTHR45339:SF3">
    <property type="entry name" value="HISTIDINE KINASE"/>
    <property type="match status" value="1"/>
</dbReference>
<dbReference type="Gene3D" id="3.40.50.2300">
    <property type="match status" value="2"/>
</dbReference>
<dbReference type="SUPFAM" id="SSF47226">
    <property type="entry name" value="Histidine-containing phosphotransfer domain, HPT domain"/>
    <property type="match status" value="1"/>
</dbReference>
<dbReference type="CDD" id="cd00130">
    <property type="entry name" value="PAS"/>
    <property type="match status" value="1"/>
</dbReference>
<dbReference type="InterPro" id="IPR036097">
    <property type="entry name" value="HisK_dim/P_sf"/>
</dbReference>
<protein>
    <recommendedName>
        <fullName evidence="3">histidine kinase</fullName>
        <ecNumber evidence="3">2.7.13.3</ecNumber>
    </recommendedName>
</protein>
<evidence type="ECO:0000256" key="3">
    <source>
        <dbReference type="ARBA" id="ARBA00012438"/>
    </source>
</evidence>
<dbReference type="Gene3D" id="1.20.120.160">
    <property type="entry name" value="HPT domain"/>
    <property type="match status" value="1"/>
</dbReference>
<dbReference type="InterPro" id="IPR011006">
    <property type="entry name" value="CheY-like_superfamily"/>
</dbReference>
<dbReference type="InterPro" id="IPR003594">
    <property type="entry name" value="HATPase_dom"/>
</dbReference>
<dbReference type="InterPro" id="IPR005467">
    <property type="entry name" value="His_kinase_dom"/>
</dbReference>
<sequence length="1543" mass="170219">MVHRFQEAAGEDVAEGKPEVTKSKAKRGSIIVLPSIVFAFGLLITIATSWYWNVSNEKAVSGQLEEITNLAESSVKNRFELYEYGLRGMRGTILATWPDRLNRGVIERYIASRENQREFPGARGFGFIRLVPPEGLEEFLKAAQADGRPNFALRELNQNDGDRFIIQYIYPEAGNEGATGLDIASETNRRTAAMDAVLSGDVRLTEPITLVQADGKVGRGFLILLPVYEGDFPTNNPSERQKAAIGWSYAPLVVDEVLANLGVGLENIRLSLTDSAEDHPFFISDTHEQKAITSQTETRRLQVLGREWMLQVNALPSFYQSLNLLSAWTLGLIGMLLSAASAGLTWWYLLARKGHEGTELGQDVSFRSFVRDPLARSVILFAIVFVTVVSGTACAYIWQNKWQKTADQLTARTSEATVSYQNQIADYQLALRFLSASIEASDLFRTKVAQGLASEEELDDWRQQVENSLSAFMLSSSPVFQARVIGFANQGKELVRVEYQDGKLITAPEERLQKKGQEPYMQTGHQLNPGSMWTSDVTLNRENGQIEEPERPTVRFFTPIFAASGERFGIVILNVDWGNFLSEAHLTSGDVSSFILNVRDDFLLHPDPAMSFAFERWSAPSWRNIFQQSGLPYGAPESLEGWTDNSGAEWLTSSSTIAPNGNENPGEVTLIYAKPLGDIIADFLRAALLSVSLVTIFGVLSVLAYFFSWKRGQRDQLIRRQIAATQRLRSQEGLLRDILGSAPEAMIVCNHDGRIVFANQRTSDLFGYTLDELTELPSGALIADDCIAQFRKDFDSYLKTSANVSTAENLELDAVRKDKTDFPAKVQMAAVDFEEKYLLVLSVRDLTEELRAKETLTVAKEAAEQASVAKGAFMANISHEIRTPLNAILGLTTLLIDGKASDEQRDFLNKINLAGRSLLGIVNNVLDLSKIEANEMALDEVIFSPRDQIGDLITIYETQASVANLEFKVDIAENLPETVLGDSNRLGQILTNLVGNAIKFTEKGSVTLRAELLPTERNEGNHTVNLRFSVIDTGIGVPIDKQEKLFKPFSQADSSTSRKFGGTGLGLSIVNQFVALMGGRLGLDSEDGKGSRFWVELPFRRVAEGTLYPPEKSSASLLVFLVEDNETERLRLTNLIISLGWDAVAMTTGTELVDEYLRRVSENIVLPDVLIVDWQLPELDGVSALSRLAEQLGESNLPAALMISVFDSEKIAEIDTKHLADQIITKPIDGSTLFNAVNDIVSARTGRKDHVLEITNTETLDANWLPDIKTLVVDDSKLNLEVATHLLSNSGAIVTAVESGEQCLALLRAQPEKFDVVLMDVQMPGMDGYETTKRIRTELGLHTLPVLALTAGALLEERKLALAAGMNDFLTKPIEPRQLIQRVRKAAENANGSTIPVTARASKNDVIIAADVAQEVISLPESKAIPEDTSELPIWDRNHALDLAGGNEPLLKRLAELYPPQVRQQIIEVQNGVADNDTDLAARSLHILQGSSSQIGAQRVADLARNLEKTTREQGISELLQQIEYLSKLVEETASVIEKAFAD</sequence>
<dbReference type="SUPFAM" id="SSF47384">
    <property type="entry name" value="Homodimeric domain of signal transducing histidine kinase"/>
    <property type="match status" value="1"/>
</dbReference>
<evidence type="ECO:0000256" key="12">
    <source>
        <dbReference type="ARBA" id="ARBA00023012"/>
    </source>
</evidence>
<keyword evidence="13 16" id="KW-0472">Membrane</keyword>
<feature type="domain" description="CHASE" evidence="20">
    <location>
        <begin position="117"/>
        <end position="268"/>
    </location>
</feature>
<dbReference type="EMBL" id="JARSBO010000001">
    <property type="protein sequence ID" value="MDG4717873.1"/>
    <property type="molecule type" value="Genomic_DNA"/>
</dbReference>
<keyword evidence="7 16" id="KW-0812">Transmembrane</keyword>
<dbReference type="InterPro" id="IPR003661">
    <property type="entry name" value="HisK_dim/P_dom"/>
</dbReference>
<feature type="transmembrane region" description="Helical" evidence="16">
    <location>
        <begin position="30"/>
        <end position="52"/>
    </location>
</feature>
<evidence type="ECO:0000259" key="18">
    <source>
        <dbReference type="PROSITE" id="PS50110"/>
    </source>
</evidence>
<dbReference type="Gene3D" id="1.10.287.130">
    <property type="match status" value="1"/>
</dbReference>
<dbReference type="InterPro" id="IPR001789">
    <property type="entry name" value="Sig_transdc_resp-reg_receiver"/>
</dbReference>
<dbReference type="Pfam" id="PF02518">
    <property type="entry name" value="HATPase_c"/>
    <property type="match status" value="1"/>
</dbReference>
<dbReference type="SMART" id="SM01079">
    <property type="entry name" value="CHASE"/>
    <property type="match status" value="1"/>
</dbReference>
<dbReference type="CDD" id="cd00082">
    <property type="entry name" value="HisKA"/>
    <property type="match status" value="1"/>
</dbReference>
<feature type="transmembrane region" description="Helical" evidence="16">
    <location>
        <begin position="377"/>
        <end position="398"/>
    </location>
</feature>
<keyword evidence="12" id="KW-0902">Two-component regulatory system</keyword>
<gene>
    <name evidence="22" type="ORF">P7680_02635</name>
</gene>
<dbReference type="CDD" id="cd16922">
    <property type="entry name" value="HATPase_EvgS-ArcB-TorS-like"/>
    <property type="match status" value="1"/>
</dbReference>
<dbReference type="Pfam" id="PF21623">
    <property type="entry name" value="HK_sensor_dom_bact"/>
    <property type="match status" value="1"/>
</dbReference>
<comment type="subcellular location">
    <subcellularLocation>
        <location evidence="2">Cell membrane</location>
        <topology evidence="2">Multi-pass membrane protein</topology>
    </subcellularLocation>
</comment>
<feature type="modified residue" description="Phosphohistidine" evidence="14">
    <location>
        <position position="1486"/>
    </location>
</feature>
<dbReference type="InterPro" id="IPR006189">
    <property type="entry name" value="CHASE_dom"/>
</dbReference>
<keyword evidence="11 16" id="KW-1133">Transmembrane helix</keyword>
<evidence type="ECO:0000256" key="10">
    <source>
        <dbReference type="ARBA" id="ARBA00022840"/>
    </source>
</evidence>
<dbReference type="SUPFAM" id="SSF103190">
    <property type="entry name" value="Sensory domain-like"/>
    <property type="match status" value="1"/>
</dbReference>
<evidence type="ECO:0000256" key="8">
    <source>
        <dbReference type="ARBA" id="ARBA00022741"/>
    </source>
</evidence>
<keyword evidence="8" id="KW-0547">Nucleotide-binding</keyword>
<evidence type="ECO:0000259" key="17">
    <source>
        <dbReference type="PROSITE" id="PS50109"/>
    </source>
</evidence>
<comment type="catalytic activity">
    <reaction evidence="1">
        <text>ATP + protein L-histidine = ADP + protein N-phospho-L-histidine.</text>
        <dbReference type="EC" id="2.7.13.3"/>
    </reaction>
</comment>
<dbReference type="Pfam" id="PF01627">
    <property type="entry name" value="Hpt"/>
    <property type="match status" value="1"/>
</dbReference>
<evidence type="ECO:0000259" key="20">
    <source>
        <dbReference type="PROSITE" id="PS50839"/>
    </source>
</evidence>
<feature type="modified residue" description="4-aspartylphosphate" evidence="15">
    <location>
        <position position="1320"/>
    </location>
</feature>
<feature type="domain" description="Response regulatory" evidence="18">
    <location>
        <begin position="1269"/>
        <end position="1387"/>
    </location>
</feature>
<dbReference type="PROSITE" id="PS50894">
    <property type="entry name" value="HPT"/>
    <property type="match status" value="1"/>
</dbReference>
<dbReference type="SUPFAM" id="SSF52172">
    <property type="entry name" value="CheY-like"/>
    <property type="match status" value="2"/>
</dbReference>
<evidence type="ECO:0000256" key="2">
    <source>
        <dbReference type="ARBA" id="ARBA00004651"/>
    </source>
</evidence>
<evidence type="ECO:0000256" key="14">
    <source>
        <dbReference type="PROSITE-ProRule" id="PRU00110"/>
    </source>
</evidence>
<dbReference type="InterPro" id="IPR036641">
    <property type="entry name" value="HPT_dom_sf"/>
</dbReference>
<dbReference type="PROSITE" id="PS50110">
    <property type="entry name" value="RESPONSE_REGULATORY"/>
    <property type="match status" value="2"/>
</dbReference>
<keyword evidence="23" id="KW-1185">Reference proteome</keyword>
<dbReference type="InterPro" id="IPR000014">
    <property type="entry name" value="PAS"/>
</dbReference>
<dbReference type="InterPro" id="IPR008207">
    <property type="entry name" value="Sig_transdc_His_kin_Hpt_dom"/>
</dbReference>
<feature type="modified residue" description="4-aspartylphosphate" evidence="15">
    <location>
        <position position="1173"/>
    </location>
</feature>
<keyword evidence="6" id="KW-0808">Transferase</keyword>
<evidence type="ECO:0000256" key="16">
    <source>
        <dbReference type="SAM" id="Phobius"/>
    </source>
</evidence>
<dbReference type="NCBIfam" id="TIGR00229">
    <property type="entry name" value="sensory_box"/>
    <property type="match status" value="1"/>
</dbReference>
<dbReference type="SMART" id="SM00387">
    <property type="entry name" value="HATPase_c"/>
    <property type="match status" value="1"/>
</dbReference>
<evidence type="ECO:0000256" key="9">
    <source>
        <dbReference type="ARBA" id="ARBA00022777"/>
    </source>
</evidence>
<dbReference type="SMART" id="SM00448">
    <property type="entry name" value="REC"/>
    <property type="match status" value="2"/>
</dbReference>
<dbReference type="PRINTS" id="PR00344">
    <property type="entry name" value="BCTRLSENSOR"/>
</dbReference>